<evidence type="ECO:0000256" key="7">
    <source>
        <dbReference type="ARBA" id="ARBA00022840"/>
    </source>
</evidence>
<feature type="modified residue" description="4-aspartylphosphate" evidence="9">
    <location>
        <position position="758"/>
    </location>
</feature>
<dbReference type="InterPro" id="IPR004358">
    <property type="entry name" value="Sig_transdc_His_kin-like_C"/>
</dbReference>
<dbReference type="SMART" id="SM00388">
    <property type="entry name" value="HisKA"/>
    <property type="match status" value="1"/>
</dbReference>
<keyword evidence="16" id="KW-1185">Reference proteome</keyword>
<dbReference type="InterPro" id="IPR000700">
    <property type="entry name" value="PAS-assoc_C"/>
</dbReference>
<dbReference type="PANTHER" id="PTHR43065">
    <property type="entry name" value="SENSOR HISTIDINE KINASE"/>
    <property type="match status" value="1"/>
</dbReference>
<evidence type="ECO:0000256" key="5">
    <source>
        <dbReference type="ARBA" id="ARBA00022741"/>
    </source>
</evidence>
<dbReference type="SMART" id="SM00448">
    <property type="entry name" value="REC"/>
    <property type="match status" value="1"/>
</dbReference>
<evidence type="ECO:0000259" key="14">
    <source>
        <dbReference type="PROSITE" id="PS50113"/>
    </source>
</evidence>
<dbReference type="KEGG" id="obg:Verru16b_03275"/>
<dbReference type="InterPro" id="IPR003594">
    <property type="entry name" value="HATPase_dom"/>
</dbReference>
<dbReference type="STRING" id="1838286.Verru16b_03275"/>
<keyword evidence="7" id="KW-0067">ATP-binding</keyword>
<dbReference type="PROSITE" id="PS50109">
    <property type="entry name" value="HIS_KIN"/>
    <property type="match status" value="1"/>
</dbReference>
<dbReference type="CDD" id="cd00130">
    <property type="entry name" value="PAS"/>
    <property type="match status" value="2"/>
</dbReference>
<dbReference type="Pfam" id="PF02518">
    <property type="entry name" value="HATPase_c"/>
    <property type="match status" value="1"/>
</dbReference>
<dbReference type="SUPFAM" id="SSF55874">
    <property type="entry name" value="ATPase domain of HSP90 chaperone/DNA topoisomerase II/histidine kinase"/>
    <property type="match status" value="1"/>
</dbReference>
<feature type="transmembrane region" description="Helical" evidence="10">
    <location>
        <begin position="25"/>
        <end position="46"/>
    </location>
</feature>
<dbReference type="InterPro" id="IPR001789">
    <property type="entry name" value="Sig_transdc_resp-reg_receiver"/>
</dbReference>
<feature type="domain" description="PAS" evidence="13">
    <location>
        <begin position="201"/>
        <end position="274"/>
    </location>
</feature>
<dbReference type="Pfam" id="PF00512">
    <property type="entry name" value="HisKA"/>
    <property type="match status" value="1"/>
</dbReference>
<keyword evidence="4 15" id="KW-0808">Transferase</keyword>
<dbReference type="AlphaFoldDB" id="A0A1D8AZ56"/>
<dbReference type="InterPro" id="IPR000014">
    <property type="entry name" value="PAS"/>
</dbReference>
<dbReference type="Gene3D" id="3.30.565.10">
    <property type="entry name" value="Histidine kinase-like ATPase, C-terminal domain"/>
    <property type="match status" value="1"/>
</dbReference>
<evidence type="ECO:0000313" key="15">
    <source>
        <dbReference type="EMBL" id="AOS46178.1"/>
    </source>
</evidence>
<proteinExistence type="predicted"/>
<feature type="transmembrane region" description="Helical" evidence="10">
    <location>
        <begin position="79"/>
        <end position="96"/>
    </location>
</feature>
<feature type="domain" description="PAS" evidence="13">
    <location>
        <begin position="327"/>
        <end position="399"/>
    </location>
</feature>
<evidence type="ECO:0000256" key="10">
    <source>
        <dbReference type="SAM" id="Phobius"/>
    </source>
</evidence>
<dbReference type="EC" id="2.7.13.3" evidence="2"/>
<dbReference type="SUPFAM" id="SSF47384">
    <property type="entry name" value="Homodimeric domain of signal transducing histidine kinase"/>
    <property type="match status" value="1"/>
</dbReference>
<dbReference type="PROSITE" id="PS50112">
    <property type="entry name" value="PAS"/>
    <property type="match status" value="2"/>
</dbReference>
<dbReference type="CDD" id="cd00082">
    <property type="entry name" value="HisKA"/>
    <property type="match status" value="1"/>
</dbReference>
<feature type="transmembrane region" description="Helical" evidence="10">
    <location>
        <begin position="52"/>
        <end position="70"/>
    </location>
</feature>
<evidence type="ECO:0000259" key="13">
    <source>
        <dbReference type="PROSITE" id="PS50112"/>
    </source>
</evidence>
<evidence type="ECO:0000256" key="4">
    <source>
        <dbReference type="ARBA" id="ARBA00022679"/>
    </source>
</evidence>
<dbReference type="Gene3D" id="3.30.450.20">
    <property type="entry name" value="PAS domain"/>
    <property type="match status" value="2"/>
</dbReference>
<dbReference type="PRINTS" id="PR00344">
    <property type="entry name" value="BCTRLSENSOR"/>
</dbReference>
<dbReference type="InterPro" id="IPR005467">
    <property type="entry name" value="His_kinase_dom"/>
</dbReference>
<dbReference type="SUPFAM" id="SSF55785">
    <property type="entry name" value="PYP-like sensor domain (PAS domain)"/>
    <property type="match status" value="2"/>
</dbReference>
<evidence type="ECO:0000256" key="2">
    <source>
        <dbReference type="ARBA" id="ARBA00012438"/>
    </source>
</evidence>
<evidence type="ECO:0000256" key="3">
    <source>
        <dbReference type="ARBA" id="ARBA00022553"/>
    </source>
</evidence>
<keyword evidence="10" id="KW-0812">Transmembrane</keyword>
<organism evidence="15 16">
    <name type="scientific">Lacunisphaera limnophila</name>
    <dbReference type="NCBI Taxonomy" id="1838286"/>
    <lineage>
        <taxon>Bacteria</taxon>
        <taxon>Pseudomonadati</taxon>
        <taxon>Verrucomicrobiota</taxon>
        <taxon>Opitutia</taxon>
        <taxon>Opitutales</taxon>
        <taxon>Opitutaceae</taxon>
        <taxon>Lacunisphaera</taxon>
    </lineage>
</organism>
<evidence type="ECO:0000256" key="6">
    <source>
        <dbReference type="ARBA" id="ARBA00022777"/>
    </source>
</evidence>
<gene>
    <name evidence="15" type="primary">virA_2</name>
    <name evidence="15" type="ORF">Verru16b_03275</name>
</gene>
<evidence type="ECO:0000259" key="12">
    <source>
        <dbReference type="PROSITE" id="PS50110"/>
    </source>
</evidence>
<dbReference type="InterPro" id="IPR011006">
    <property type="entry name" value="CheY-like_superfamily"/>
</dbReference>
<feature type="transmembrane region" description="Helical" evidence="10">
    <location>
        <begin position="162"/>
        <end position="181"/>
    </location>
</feature>
<dbReference type="PATRIC" id="fig|1838286.3.peg.3314"/>
<dbReference type="InterPro" id="IPR013655">
    <property type="entry name" value="PAS_fold_3"/>
</dbReference>
<dbReference type="InterPro" id="IPR001610">
    <property type="entry name" value="PAC"/>
</dbReference>
<keyword evidence="5" id="KW-0547">Nucleotide-binding</keyword>
<keyword evidence="10" id="KW-0472">Membrane</keyword>
<evidence type="ECO:0000256" key="1">
    <source>
        <dbReference type="ARBA" id="ARBA00000085"/>
    </source>
</evidence>
<feature type="domain" description="PAC" evidence="14">
    <location>
        <begin position="402"/>
        <end position="455"/>
    </location>
</feature>
<dbReference type="OrthoDB" id="178489at2"/>
<keyword evidence="3 9" id="KW-0597">Phosphoprotein</keyword>
<dbReference type="SMART" id="SM00091">
    <property type="entry name" value="PAS"/>
    <property type="match status" value="2"/>
</dbReference>
<dbReference type="PROSITE" id="PS50110">
    <property type="entry name" value="RESPONSE_REGULATORY"/>
    <property type="match status" value="1"/>
</dbReference>
<name>A0A1D8AZ56_9BACT</name>
<dbReference type="SUPFAM" id="SSF52172">
    <property type="entry name" value="CheY-like"/>
    <property type="match status" value="1"/>
</dbReference>
<dbReference type="Gene3D" id="1.10.287.130">
    <property type="match status" value="1"/>
</dbReference>
<comment type="catalytic activity">
    <reaction evidence="1">
        <text>ATP + protein L-histidine = ADP + protein N-phospho-L-histidine.</text>
        <dbReference type="EC" id="2.7.13.3"/>
    </reaction>
</comment>
<feature type="domain" description="Response regulatory" evidence="12">
    <location>
        <begin position="707"/>
        <end position="823"/>
    </location>
</feature>
<keyword evidence="6" id="KW-0418">Kinase</keyword>
<feature type="transmembrane region" description="Helical" evidence="10">
    <location>
        <begin position="108"/>
        <end position="141"/>
    </location>
</feature>
<dbReference type="Proteomes" id="UP000095228">
    <property type="component" value="Chromosome"/>
</dbReference>
<evidence type="ECO:0000256" key="8">
    <source>
        <dbReference type="ARBA" id="ARBA00023012"/>
    </source>
</evidence>
<feature type="domain" description="Histidine kinase" evidence="11">
    <location>
        <begin position="468"/>
        <end position="685"/>
    </location>
</feature>
<dbReference type="GO" id="GO:0000155">
    <property type="term" value="F:phosphorelay sensor kinase activity"/>
    <property type="evidence" value="ECO:0007669"/>
    <property type="project" value="InterPro"/>
</dbReference>
<dbReference type="InterPro" id="IPR013656">
    <property type="entry name" value="PAS_4"/>
</dbReference>
<dbReference type="Pfam" id="PF00072">
    <property type="entry name" value="Response_reg"/>
    <property type="match status" value="1"/>
</dbReference>
<dbReference type="InterPro" id="IPR036097">
    <property type="entry name" value="HisK_dim/P_sf"/>
</dbReference>
<evidence type="ECO:0000256" key="9">
    <source>
        <dbReference type="PROSITE-ProRule" id="PRU00169"/>
    </source>
</evidence>
<dbReference type="NCBIfam" id="TIGR00229">
    <property type="entry name" value="sensory_box"/>
    <property type="match status" value="2"/>
</dbReference>
<feature type="domain" description="PAC" evidence="14">
    <location>
        <begin position="276"/>
        <end position="326"/>
    </location>
</feature>
<dbReference type="SMART" id="SM00387">
    <property type="entry name" value="HATPase_c"/>
    <property type="match status" value="1"/>
</dbReference>
<dbReference type="CDD" id="cd00156">
    <property type="entry name" value="REC"/>
    <property type="match status" value="1"/>
</dbReference>
<keyword evidence="8" id="KW-0902">Two-component regulatory system</keyword>
<accession>A0A1D8AZ56</accession>
<dbReference type="InterPro" id="IPR003661">
    <property type="entry name" value="HisK_dim/P_dom"/>
</dbReference>
<dbReference type="PANTHER" id="PTHR43065:SF46">
    <property type="entry name" value="C4-DICARBOXYLATE TRANSPORT SENSOR PROTEIN DCTB"/>
    <property type="match status" value="1"/>
</dbReference>
<reference evidence="15 16" key="1">
    <citation type="submission" date="2016-06" db="EMBL/GenBank/DDBJ databases">
        <title>Three novel species with peptidoglycan cell walls form the new genus Lacunisphaera gen. nov. in the family Opitutaceae of the verrucomicrobial subdivision 4.</title>
        <authorList>
            <person name="Rast P."/>
            <person name="Gloeckner I."/>
            <person name="Jogler M."/>
            <person name="Boedeker C."/>
            <person name="Jeske O."/>
            <person name="Wiegand S."/>
            <person name="Reinhardt R."/>
            <person name="Schumann P."/>
            <person name="Rohde M."/>
            <person name="Spring S."/>
            <person name="Gloeckner F.O."/>
            <person name="Jogler C."/>
        </authorList>
    </citation>
    <scope>NUCLEOTIDE SEQUENCE [LARGE SCALE GENOMIC DNA]</scope>
    <source>
        <strain evidence="15 16">IG16b</strain>
    </source>
</reference>
<evidence type="ECO:0000259" key="11">
    <source>
        <dbReference type="PROSITE" id="PS50109"/>
    </source>
</evidence>
<dbReference type="Gene3D" id="3.40.50.2300">
    <property type="match status" value="1"/>
</dbReference>
<sequence>MTAPPTTGLAENPASDGATLLRIRIFQLTCGLTAVLCLLVVAPLNALQNLPWGVHLGNVVLGLAGAICYWRSRRGRHHFALFLFVLVVLLDVIWFLNAGSDGSVTHYFYPVMLFVITLFTGWTRWVLAVGVWVNVGLLFVLEQRFPHWVTPFQNRLDRLVDLETGILCSFLALGSVSWFILASYNREQRRVRETAARLVASEANYREIFNSTSDGLMVHGADGRILDVNEQACALFGTDRAGLIGRAVEDVSLGQSPYSAQEAHAKLQRALRGEPQLIEWRSKRASGELFWSEVALRAWQGGEGDRVVAAIRDISGRKDAQEALRLNEERLRLAMEASHQGWFEVNVPTGETISSTEYVRMLGYEPAEFQSSLAAWIERLHPADRDAALQGYRGGMQTGKIESIEYRQKTKAGGWKWFRSVAKVVERDPAGQPVRVMGTHTDITERKELEAQLLHSQRLEAVGTLASGVAHDLNNILTPMLMASGILRDKLADARDRELMGLLDDGGRRGAAIVRQLLAFSRNLAQERVPLDPRQLLRDMAQLMRATLPKGISIVEQAGETAGLIEAEPNQLHQVLMNLCVNARDAISAGGTITLGLERADVSGVAGAKDGPHVVLSVADTGHGIPPEIMERIFDPFFTTKPLGKGTGLGLATVHGIVKDHHGFVRVASQPGQGTTFRVFLPVWSGLPGSSPAATPSIQAVTPTGAHVLIVDDDPAVRLVTGRLLERMGHPVLTATGGAQALEMLKQHRAEVALVITDFSMPEMDGPTLVPRLLALSPGVRIIGVSGLDQRYRLAELARLGFSEVLSKPYEMSDLMAAVKRQLTPTETTPGVDPAR</sequence>
<dbReference type="InterPro" id="IPR035965">
    <property type="entry name" value="PAS-like_dom_sf"/>
</dbReference>
<keyword evidence="10" id="KW-1133">Transmembrane helix</keyword>
<dbReference type="GO" id="GO:0005524">
    <property type="term" value="F:ATP binding"/>
    <property type="evidence" value="ECO:0007669"/>
    <property type="project" value="UniProtKB-KW"/>
</dbReference>
<protein>
    <recommendedName>
        <fullName evidence="2">histidine kinase</fullName>
        <ecNumber evidence="2">2.7.13.3</ecNumber>
    </recommendedName>
</protein>
<dbReference type="InterPro" id="IPR036890">
    <property type="entry name" value="HATPase_C_sf"/>
</dbReference>
<evidence type="ECO:0000313" key="16">
    <source>
        <dbReference type="Proteomes" id="UP000095228"/>
    </source>
</evidence>
<dbReference type="Pfam" id="PF08448">
    <property type="entry name" value="PAS_4"/>
    <property type="match status" value="1"/>
</dbReference>
<dbReference type="SMART" id="SM00086">
    <property type="entry name" value="PAC"/>
    <property type="match status" value="2"/>
</dbReference>
<dbReference type="PROSITE" id="PS50113">
    <property type="entry name" value="PAC"/>
    <property type="match status" value="2"/>
</dbReference>
<dbReference type="EMBL" id="CP016094">
    <property type="protein sequence ID" value="AOS46178.1"/>
    <property type="molecule type" value="Genomic_DNA"/>
</dbReference>
<dbReference type="RefSeq" id="WP_069963258.1">
    <property type="nucleotide sequence ID" value="NZ_CP016094.1"/>
</dbReference>
<dbReference type="Pfam" id="PF08447">
    <property type="entry name" value="PAS_3"/>
    <property type="match status" value="1"/>
</dbReference>